<comment type="caution">
    <text evidence="3">The sequence shown here is derived from an EMBL/GenBank/DDBJ whole genome shotgun (WGS) entry which is preliminary data.</text>
</comment>
<keyword evidence="4" id="KW-1185">Reference proteome</keyword>
<evidence type="ECO:0000259" key="2">
    <source>
        <dbReference type="Pfam" id="PF13453"/>
    </source>
</evidence>
<organism evidence="3 4">
    <name type="scientific">Sphingomonas caseinilyticus</name>
    <dbReference type="NCBI Taxonomy" id="2908205"/>
    <lineage>
        <taxon>Bacteria</taxon>
        <taxon>Pseudomonadati</taxon>
        <taxon>Pseudomonadota</taxon>
        <taxon>Alphaproteobacteria</taxon>
        <taxon>Sphingomonadales</taxon>
        <taxon>Sphingomonadaceae</taxon>
        <taxon>Sphingomonas</taxon>
    </lineage>
</organism>
<dbReference type="InterPro" id="IPR027392">
    <property type="entry name" value="TF_Znf"/>
</dbReference>
<accession>A0ABT0RV13</accession>
<dbReference type="Pfam" id="PF13453">
    <property type="entry name" value="Zn_ribbon_TFIIB"/>
    <property type="match status" value="1"/>
</dbReference>
<dbReference type="Proteomes" id="UP001203410">
    <property type="component" value="Unassembled WGS sequence"/>
</dbReference>
<feature type="compositionally biased region" description="Low complexity" evidence="1">
    <location>
        <begin position="62"/>
        <end position="74"/>
    </location>
</feature>
<evidence type="ECO:0000313" key="4">
    <source>
        <dbReference type="Proteomes" id="UP001203410"/>
    </source>
</evidence>
<feature type="domain" description="Transcription factor zinc-finger" evidence="2">
    <location>
        <begin position="9"/>
        <end position="48"/>
    </location>
</feature>
<evidence type="ECO:0000256" key="1">
    <source>
        <dbReference type="SAM" id="MobiDB-lite"/>
    </source>
</evidence>
<sequence length="97" mass="10863">MPSNGPMACPIDGATLVMSERQGIEIDYCPSCRGVWLDRGELDKIIERSGAVEQAAPVSREPQGQPWGAQPPQQNYGHDYHGKPHKRRKSFLEELFD</sequence>
<evidence type="ECO:0000313" key="3">
    <source>
        <dbReference type="EMBL" id="MCL6698870.1"/>
    </source>
</evidence>
<protein>
    <submittedName>
        <fullName evidence="3">Zf-TFIIB domain-containing protein</fullName>
    </submittedName>
</protein>
<gene>
    <name evidence="3" type="ORF">LZ496_08770</name>
</gene>
<feature type="region of interest" description="Disordered" evidence="1">
    <location>
        <begin position="52"/>
        <end position="97"/>
    </location>
</feature>
<name>A0ABT0RV13_9SPHN</name>
<dbReference type="EMBL" id="JAMGBA010000002">
    <property type="protein sequence ID" value="MCL6698870.1"/>
    <property type="molecule type" value="Genomic_DNA"/>
</dbReference>
<proteinExistence type="predicted"/>
<dbReference type="RefSeq" id="WP_249904254.1">
    <property type="nucleotide sequence ID" value="NZ_JAMGBA010000002.1"/>
</dbReference>
<reference evidence="3 4" key="1">
    <citation type="submission" date="2022-05" db="EMBL/GenBank/DDBJ databases">
        <authorList>
            <person name="Jo J.-H."/>
            <person name="Im W.-T."/>
        </authorList>
    </citation>
    <scope>NUCLEOTIDE SEQUENCE [LARGE SCALE GENOMIC DNA]</scope>
    <source>
        <strain evidence="3 4">NSE70-1</strain>
    </source>
</reference>